<accession>E9D7V4</accession>
<sequence>MGIQGFPALRPDLSDHKFSLSRLEVSAWRSSSRVGEAQIVLVPTEADHPRKTTSWRTLHIPLNGDCRPESATDSIWRFF</sequence>
<evidence type="ECO:0000313" key="1">
    <source>
        <dbReference type="EMBL" id="EFW17463.1"/>
    </source>
</evidence>
<dbReference type="VEuPathDB" id="FungiDB:CPSG_05906"/>
<dbReference type="HOGENOM" id="CLU_2605876_0_0_1"/>
<name>E9D7V4_COCPS</name>
<protein>
    <submittedName>
        <fullName evidence="1">Uncharacterized protein</fullName>
    </submittedName>
</protein>
<gene>
    <name evidence="1" type="ORF">CPSG_05906</name>
</gene>
<organism evidence="2">
    <name type="scientific">Coccidioides posadasii (strain RMSCC 757 / Silveira)</name>
    <name type="common">Valley fever fungus</name>
    <dbReference type="NCBI Taxonomy" id="443226"/>
    <lineage>
        <taxon>Eukaryota</taxon>
        <taxon>Fungi</taxon>
        <taxon>Dikarya</taxon>
        <taxon>Ascomycota</taxon>
        <taxon>Pezizomycotina</taxon>
        <taxon>Eurotiomycetes</taxon>
        <taxon>Eurotiomycetidae</taxon>
        <taxon>Onygenales</taxon>
        <taxon>Onygenaceae</taxon>
        <taxon>Coccidioides</taxon>
    </lineage>
</organism>
<evidence type="ECO:0000313" key="2">
    <source>
        <dbReference type="Proteomes" id="UP000002497"/>
    </source>
</evidence>
<dbReference type="Proteomes" id="UP000002497">
    <property type="component" value="Unassembled WGS sequence"/>
</dbReference>
<proteinExistence type="predicted"/>
<reference evidence="2" key="1">
    <citation type="journal article" date="2010" name="Genome Res.">
        <title>Population genomic sequencing of Coccidioides fungi reveals recent hybridization and transposon control.</title>
        <authorList>
            <person name="Neafsey D.E."/>
            <person name="Barker B.M."/>
            <person name="Sharpton T.J."/>
            <person name="Stajich J.E."/>
            <person name="Park D.J."/>
            <person name="Whiston E."/>
            <person name="Hung C.-Y."/>
            <person name="McMahan C."/>
            <person name="White J."/>
            <person name="Sykes S."/>
            <person name="Heiman D."/>
            <person name="Young S."/>
            <person name="Zeng Q."/>
            <person name="Abouelleil A."/>
            <person name="Aftuck L."/>
            <person name="Bessette D."/>
            <person name="Brown A."/>
            <person name="FitzGerald M."/>
            <person name="Lui A."/>
            <person name="Macdonald J.P."/>
            <person name="Priest M."/>
            <person name="Orbach M.J."/>
            <person name="Galgiani J.N."/>
            <person name="Kirkland T.N."/>
            <person name="Cole G.T."/>
            <person name="Birren B.W."/>
            <person name="Henn M.R."/>
            <person name="Taylor J.W."/>
            <person name="Rounsley S.D."/>
        </authorList>
    </citation>
    <scope>NUCLEOTIDE SEQUENCE [LARGE SCALE GENOMIC DNA]</scope>
    <source>
        <strain evidence="2">RMSCC 757 / Silveira</strain>
    </source>
</reference>
<reference evidence="2" key="2">
    <citation type="submission" date="2010-03" db="EMBL/GenBank/DDBJ databases">
        <title>The genome sequence of Coccidioides posadasii strain Silveira.</title>
        <authorList>
            <consortium name="The Broad Institute Genome Sequencing Center for Infectious Disease"/>
            <person name="Neafsey D."/>
            <person name="Orbach M."/>
            <person name="Henn M.R."/>
            <person name="Cole G.T."/>
            <person name="Galgiani J."/>
            <person name="Gardner M.J."/>
            <person name="Kirkland T.N."/>
            <person name="Taylor J.W."/>
            <person name="Young S.K."/>
            <person name="Zeng Q."/>
            <person name="Koehrsen M."/>
            <person name="Alvarado L."/>
            <person name="Berlin A."/>
            <person name="Borenstein D."/>
            <person name="Chapman S.B."/>
            <person name="Chen Z."/>
            <person name="Engels R."/>
            <person name="Freedman E."/>
            <person name="Gellesch M."/>
            <person name="Goldberg J."/>
            <person name="Griggs A."/>
            <person name="Gujja S."/>
            <person name="Heilman E."/>
            <person name="Heiman D."/>
            <person name="Howarth C."/>
            <person name="Jen D."/>
            <person name="Larson L."/>
            <person name="Mehta T."/>
            <person name="Neiman D."/>
            <person name="Park D."/>
            <person name="Pearson M."/>
            <person name="Richards J."/>
            <person name="Roberts A."/>
            <person name="Saif S."/>
            <person name="Shea T."/>
            <person name="Shenoy N."/>
            <person name="Sisk P."/>
            <person name="Stolte C."/>
            <person name="Sykes S."/>
            <person name="Walk T."/>
            <person name="White J."/>
            <person name="Yandava C."/>
            <person name="Haas B."/>
            <person name="Nusbaum C."/>
            <person name="Birren B."/>
        </authorList>
    </citation>
    <scope>NUCLEOTIDE SEQUENCE [LARGE SCALE GENOMIC DNA]</scope>
    <source>
        <strain evidence="2">RMSCC 757 / Silveira</strain>
    </source>
</reference>
<keyword evidence="2" id="KW-1185">Reference proteome</keyword>
<dbReference type="EMBL" id="GL636494">
    <property type="protein sequence ID" value="EFW17463.1"/>
    <property type="molecule type" value="Genomic_DNA"/>
</dbReference>
<dbReference type="AlphaFoldDB" id="E9D7V4"/>